<accession>A0A0G0XPZ4</accession>
<reference evidence="1 2" key="1">
    <citation type="journal article" date="2015" name="Nature">
        <title>rRNA introns, odd ribosomes, and small enigmatic genomes across a large radiation of phyla.</title>
        <authorList>
            <person name="Brown C.T."/>
            <person name="Hug L.A."/>
            <person name="Thomas B.C."/>
            <person name="Sharon I."/>
            <person name="Castelle C.J."/>
            <person name="Singh A."/>
            <person name="Wilkins M.J."/>
            <person name="Williams K.H."/>
            <person name="Banfield J.F."/>
        </authorList>
    </citation>
    <scope>NUCLEOTIDE SEQUENCE [LARGE SCALE GENOMIC DNA]</scope>
</reference>
<protein>
    <submittedName>
        <fullName evidence="1">Uncharacterized protein</fullName>
    </submittedName>
</protein>
<dbReference type="AlphaFoldDB" id="A0A0G0XPZ4"/>
<comment type="caution">
    <text evidence="1">The sequence shown here is derived from an EMBL/GenBank/DDBJ whole genome shotgun (WGS) entry which is preliminary data.</text>
</comment>
<gene>
    <name evidence="1" type="ORF">UU50_C0014G0017</name>
</gene>
<dbReference type="Proteomes" id="UP000033930">
    <property type="component" value="Unassembled WGS sequence"/>
</dbReference>
<dbReference type="AntiFam" id="ANF00013">
    <property type="entry name" value="tRNA translation"/>
</dbReference>
<evidence type="ECO:0000313" key="2">
    <source>
        <dbReference type="Proteomes" id="UP000033930"/>
    </source>
</evidence>
<sequence>MARDYILKRTNKGCLAQLARASRLHREGRGFEPLNTHQKGIYLVGSFFC</sequence>
<name>A0A0G0XPZ4_9BACT</name>
<evidence type="ECO:0000313" key="1">
    <source>
        <dbReference type="EMBL" id="KKR98885.1"/>
    </source>
</evidence>
<organism evidence="1 2">
    <name type="scientific">Candidatus Uhrbacteria bacterium GW2011_GWC1_41_20</name>
    <dbReference type="NCBI Taxonomy" id="1618983"/>
    <lineage>
        <taxon>Bacteria</taxon>
        <taxon>Candidatus Uhriibacteriota</taxon>
    </lineage>
</organism>
<dbReference type="EMBL" id="LCAW01000014">
    <property type="protein sequence ID" value="KKR98885.1"/>
    <property type="molecule type" value="Genomic_DNA"/>
</dbReference>
<proteinExistence type="predicted"/>